<dbReference type="Pfam" id="PF00801">
    <property type="entry name" value="PKD"/>
    <property type="match status" value="1"/>
</dbReference>
<dbReference type="CDD" id="cd00146">
    <property type="entry name" value="PKD"/>
    <property type="match status" value="2"/>
</dbReference>
<dbReference type="SUPFAM" id="SSF49299">
    <property type="entry name" value="PKD domain"/>
    <property type="match status" value="1"/>
</dbReference>
<dbReference type="InterPro" id="IPR000601">
    <property type="entry name" value="PKD_dom"/>
</dbReference>
<evidence type="ECO:0000313" key="4">
    <source>
        <dbReference type="EMBL" id="KXB33262.1"/>
    </source>
</evidence>
<dbReference type="AlphaFoldDB" id="A0A133XQQ6"/>
<dbReference type="STRING" id="1393034.HMPREF3192_01234"/>
<evidence type="ECO:0000256" key="1">
    <source>
        <dbReference type="SAM" id="SignalP"/>
    </source>
</evidence>
<dbReference type="InterPro" id="IPR049073">
    <property type="entry name" value="T6SS_VgrG3-like_C"/>
</dbReference>
<dbReference type="Pfam" id="PF21277">
    <property type="entry name" value="T6SS_VgrG3-like_C"/>
    <property type="match status" value="1"/>
</dbReference>
<feature type="domain" description="PKD" evidence="2">
    <location>
        <begin position="274"/>
        <end position="348"/>
    </location>
</feature>
<feature type="domain" description="Type VI secretion system spike protein VgrG3-like C-terminal" evidence="3">
    <location>
        <begin position="112"/>
        <end position="256"/>
    </location>
</feature>
<reference evidence="5" key="1">
    <citation type="submission" date="2016-01" db="EMBL/GenBank/DDBJ databases">
        <authorList>
            <person name="Mitreva M."/>
            <person name="Pepin K.H."/>
            <person name="Mihindukulasuriya K.A."/>
            <person name="Fulton R."/>
            <person name="Fronick C."/>
            <person name="O'Laughlin M."/>
            <person name="Miner T."/>
            <person name="Herter B."/>
            <person name="Rosa B.A."/>
            <person name="Cordes M."/>
            <person name="Tomlinson C."/>
            <person name="Wollam A."/>
            <person name="Palsikar V.B."/>
            <person name="Mardis E.R."/>
            <person name="Wilson R.K."/>
        </authorList>
    </citation>
    <scope>NUCLEOTIDE SEQUENCE [LARGE SCALE GENOMIC DNA]</scope>
    <source>
        <strain evidence="5">DNF00019</strain>
    </source>
</reference>
<sequence length="453" mass="51301">MLFVLGALCICLPVQPTAAHARTTLQKRGINLYPMSLSEEMLYFCKYESNLNYDQGLSYGDGYNALGFFQFDRHHDLGNFLKSVYTYNPSKYWALASLGTKYNWNFSSGPTHTKNGFTALGNDLNSAWHAAFRADPTEFSQLQNCWAYYSYYDGVVGIRKSMRHFGINLDNRPDCIKGLLWGMSNLFGAGGGYDYVQRGKYYGANWFILKSGITNTMSDEEIVTRLCDTVVANVAARYSKQPQYWNGWQNRYRYEKQKCLDYLRNSTKLQLAGVNAPSVAYVGQTVQFAPRIRGNADGVRYSYAWSYENEPKSWSPTTFAQKSSFTPQKAGRYTVYVSMTEKSGATTTRQATLTVYSPWSFVAVHAPLQAKVGQTLYYSAVMHGDFSGLRYNYIWSRNGSWQRGEWGSASSAEKTIERVGSFTPQKAGTYTLYVEVIDQQGNSWIKSTNVHVS</sequence>
<gene>
    <name evidence="4" type="ORF">HMPREF3192_01234</name>
</gene>
<feature type="chain" id="PRO_5007459955" evidence="1">
    <location>
        <begin position="22"/>
        <end position="453"/>
    </location>
</feature>
<dbReference type="EMBL" id="LSCR01000040">
    <property type="protein sequence ID" value="KXB33262.1"/>
    <property type="molecule type" value="Genomic_DNA"/>
</dbReference>
<organism evidence="4 5">
    <name type="scientific">Atopobium deltae</name>
    <dbReference type="NCBI Taxonomy" id="1393034"/>
    <lineage>
        <taxon>Bacteria</taxon>
        <taxon>Bacillati</taxon>
        <taxon>Actinomycetota</taxon>
        <taxon>Coriobacteriia</taxon>
        <taxon>Coriobacteriales</taxon>
        <taxon>Atopobiaceae</taxon>
        <taxon>Atopobium</taxon>
    </lineage>
</organism>
<dbReference type="PATRIC" id="fig|1393034.3.peg.1203"/>
<dbReference type="InterPro" id="IPR013783">
    <property type="entry name" value="Ig-like_fold"/>
</dbReference>
<keyword evidence="1" id="KW-0732">Signal</keyword>
<accession>A0A133XQQ6</accession>
<name>A0A133XQQ6_9ACTN</name>
<evidence type="ECO:0000259" key="3">
    <source>
        <dbReference type="Pfam" id="PF21277"/>
    </source>
</evidence>
<dbReference type="InterPro" id="IPR035986">
    <property type="entry name" value="PKD_dom_sf"/>
</dbReference>
<evidence type="ECO:0000313" key="5">
    <source>
        <dbReference type="Proteomes" id="UP000070675"/>
    </source>
</evidence>
<protein>
    <submittedName>
        <fullName evidence="4">PKD domain protein</fullName>
    </submittedName>
</protein>
<dbReference type="Proteomes" id="UP000070675">
    <property type="component" value="Unassembled WGS sequence"/>
</dbReference>
<dbReference type="Gene3D" id="2.60.40.10">
    <property type="entry name" value="Immunoglobulins"/>
    <property type="match status" value="1"/>
</dbReference>
<feature type="signal peptide" evidence="1">
    <location>
        <begin position="1"/>
        <end position="21"/>
    </location>
</feature>
<proteinExistence type="predicted"/>
<keyword evidence="5" id="KW-1185">Reference proteome</keyword>
<dbReference type="GO" id="GO:0005975">
    <property type="term" value="P:carbohydrate metabolic process"/>
    <property type="evidence" value="ECO:0007669"/>
    <property type="project" value="UniProtKB-ARBA"/>
</dbReference>
<evidence type="ECO:0000259" key="2">
    <source>
        <dbReference type="Pfam" id="PF00801"/>
    </source>
</evidence>
<comment type="caution">
    <text evidence="4">The sequence shown here is derived from an EMBL/GenBank/DDBJ whole genome shotgun (WGS) entry which is preliminary data.</text>
</comment>